<comment type="caution">
    <text evidence="1">The sequence shown here is derived from an EMBL/GenBank/DDBJ whole genome shotgun (WGS) entry which is preliminary data.</text>
</comment>
<reference evidence="2" key="1">
    <citation type="submission" date="2016-07" db="EMBL/GenBank/DDBJ databases">
        <authorList>
            <person name="Florea S."/>
            <person name="Webb J.S."/>
            <person name="Jaromczyk J."/>
            <person name="Schardl C.L."/>
        </authorList>
    </citation>
    <scope>NUCLEOTIDE SEQUENCE [LARGE SCALE GENOMIC DNA]</scope>
    <source>
        <strain evidence="2">CY1</strain>
    </source>
</reference>
<dbReference type="RefSeq" id="WP_079408906.1">
    <property type="nucleotide sequence ID" value="NZ_MBTG01000001.1"/>
</dbReference>
<dbReference type="Proteomes" id="UP000190626">
    <property type="component" value="Unassembled WGS sequence"/>
</dbReference>
<dbReference type="EMBL" id="MBTG01000001">
    <property type="protein sequence ID" value="OPH61905.1"/>
    <property type="molecule type" value="Genomic_DNA"/>
</dbReference>
<sequence length="68" mass="7933">MAFRTEEIITYKSIVICDDCKKETELCESAYPIGFDNRMNRALAAGYTFKDTGKQFKNYCKDCRTTRE</sequence>
<protein>
    <submittedName>
        <fullName evidence="1">Uncharacterized protein</fullName>
    </submittedName>
</protein>
<accession>A0A1V4HTK2</accession>
<evidence type="ECO:0000313" key="1">
    <source>
        <dbReference type="EMBL" id="OPH61905.1"/>
    </source>
</evidence>
<dbReference type="AlphaFoldDB" id="A0A1V4HTK2"/>
<organism evidence="1 2">
    <name type="scientific">Paenibacillus ferrarius</name>
    <dbReference type="NCBI Taxonomy" id="1469647"/>
    <lineage>
        <taxon>Bacteria</taxon>
        <taxon>Bacillati</taxon>
        <taxon>Bacillota</taxon>
        <taxon>Bacilli</taxon>
        <taxon>Bacillales</taxon>
        <taxon>Paenibacillaceae</taxon>
        <taxon>Paenibacillus</taxon>
    </lineage>
</organism>
<proteinExistence type="predicted"/>
<dbReference type="OrthoDB" id="2663570at2"/>
<name>A0A1V4HTK2_9BACL</name>
<gene>
    <name evidence="1" type="ORF">BC351_01295</name>
</gene>
<evidence type="ECO:0000313" key="2">
    <source>
        <dbReference type="Proteomes" id="UP000190626"/>
    </source>
</evidence>
<keyword evidence="2" id="KW-1185">Reference proteome</keyword>